<sequence>MTNAWWRRVATSTALIATAIVPAVPATATAAAAPHSPSHPAAVIRPADTVFPTSPRELPEPPPADVAREELADLNIDTPHSMEGYSRAKFPHWIKQYGECDTREVVLSRDGTDVQQDEKCRAVSGTWFSAYDSKVFHASGQLDIDHIVPLANAWRSGADEWTTPKRRTFANDLVHAQLIAVSASSNRQKGDQSPDQWAPPRHAYWCVYARAWTDIKHLYQLNVTEPEKDKLDEMLDTCEE</sequence>
<name>A0ABU7NJY6_9ACTN</name>
<dbReference type="EMBL" id="JAZBJP010000002">
    <property type="protein sequence ID" value="MEE4419188.1"/>
    <property type="molecule type" value="Genomic_DNA"/>
</dbReference>
<dbReference type="PANTHER" id="PTHR24094:SF15">
    <property type="entry name" value="AMP-DEPENDENT SYNTHETASE_LIGASE DOMAIN-CONTAINING PROTEIN-RELATED"/>
    <property type="match status" value="1"/>
</dbReference>
<accession>A0ABU7NJY6</accession>
<protein>
    <submittedName>
        <fullName evidence="3">HNH endonuclease family protein</fullName>
    </submittedName>
</protein>
<dbReference type="Proteomes" id="UP001307760">
    <property type="component" value="Unassembled WGS sequence"/>
</dbReference>
<evidence type="ECO:0000256" key="1">
    <source>
        <dbReference type="SAM" id="SignalP"/>
    </source>
</evidence>
<evidence type="ECO:0000313" key="3">
    <source>
        <dbReference type="EMBL" id="MEE4419188.1"/>
    </source>
</evidence>
<dbReference type="Pfam" id="PF07510">
    <property type="entry name" value="GmrSD_C"/>
    <property type="match status" value="1"/>
</dbReference>
<evidence type="ECO:0000259" key="2">
    <source>
        <dbReference type="Pfam" id="PF07510"/>
    </source>
</evidence>
<organism evidence="3 4">
    <name type="scientific">Streptomyces bugieae</name>
    <dbReference type="NCBI Taxonomy" id="3098223"/>
    <lineage>
        <taxon>Bacteria</taxon>
        <taxon>Bacillati</taxon>
        <taxon>Actinomycetota</taxon>
        <taxon>Actinomycetes</taxon>
        <taxon>Kitasatosporales</taxon>
        <taxon>Streptomycetaceae</taxon>
        <taxon>Streptomyces</taxon>
    </lineage>
</organism>
<proteinExistence type="predicted"/>
<keyword evidence="3" id="KW-0540">Nuclease</keyword>
<dbReference type="GO" id="GO:0004519">
    <property type="term" value="F:endonuclease activity"/>
    <property type="evidence" value="ECO:0007669"/>
    <property type="project" value="UniProtKB-KW"/>
</dbReference>
<keyword evidence="3" id="KW-0255">Endonuclease</keyword>
<gene>
    <name evidence="3" type="ORF">V2J85_07455</name>
</gene>
<dbReference type="RefSeq" id="WP_330821424.1">
    <property type="nucleotide sequence ID" value="NZ_JAZBJP010000002.1"/>
</dbReference>
<feature type="chain" id="PRO_5045569269" evidence="1">
    <location>
        <begin position="31"/>
        <end position="240"/>
    </location>
</feature>
<dbReference type="PANTHER" id="PTHR24094">
    <property type="entry name" value="SECRETED PROTEIN"/>
    <property type="match status" value="1"/>
</dbReference>
<feature type="signal peptide" evidence="1">
    <location>
        <begin position="1"/>
        <end position="30"/>
    </location>
</feature>
<comment type="caution">
    <text evidence="3">The sequence shown here is derived from an EMBL/GenBank/DDBJ whole genome shotgun (WGS) entry which is preliminary data.</text>
</comment>
<evidence type="ECO:0000313" key="4">
    <source>
        <dbReference type="Proteomes" id="UP001307760"/>
    </source>
</evidence>
<feature type="domain" description="GmrSD restriction endonucleases C-terminal" evidence="2">
    <location>
        <begin position="133"/>
        <end position="231"/>
    </location>
</feature>
<keyword evidence="4" id="KW-1185">Reference proteome</keyword>
<keyword evidence="1" id="KW-0732">Signal</keyword>
<keyword evidence="3" id="KW-0378">Hydrolase</keyword>
<reference evidence="3 4" key="1">
    <citation type="submission" date="2023-12" db="EMBL/GenBank/DDBJ databases">
        <title>30 novel species of actinomycetes from the DSMZ collection.</title>
        <authorList>
            <person name="Nouioui I."/>
        </authorList>
    </citation>
    <scope>NUCLEOTIDE SEQUENCE [LARGE SCALE GENOMIC DNA]</scope>
    <source>
        <strain evidence="3 4">DSM 41528</strain>
    </source>
</reference>
<dbReference type="InterPro" id="IPR011089">
    <property type="entry name" value="GmrSD_C"/>
</dbReference>